<dbReference type="AlphaFoldDB" id="A0A6C0LLY6"/>
<evidence type="ECO:0000313" key="2">
    <source>
        <dbReference type="EMBL" id="QHU31926.1"/>
    </source>
</evidence>
<reference evidence="2" key="1">
    <citation type="journal article" date="2020" name="Nature">
        <title>Giant virus diversity and host interactions through global metagenomics.</title>
        <authorList>
            <person name="Schulz F."/>
            <person name="Roux S."/>
            <person name="Paez-Espino D."/>
            <person name="Jungbluth S."/>
            <person name="Walsh D.A."/>
            <person name="Denef V.J."/>
            <person name="McMahon K.D."/>
            <person name="Konstantinidis K.T."/>
            <person name="Eloe-Fadrosh E.A."/>
            <person name="Kyrpides N.C."/>
            <person name="Woyke T."/>
        </authorList>
    </citation>
    <scope>NUCLEOTIDE SEQUENCE</scope>
    <source>
        <strain evidence="2">GVMAG-M-3300027963-41</strain>
    </source>
</reference>
<dbReference type="EMBL" id="MN740534">
    <property type="protein sequence ID" value="QHU31926.1"/>
    <property type="molecule type" value="Genomic_DNA"/>
</dbReference>
<feature type="compositionally biased region" description="Polar residues" evidence="1">
    <location>
        <begin position="28"/>
        <end position="39"/>
    </location>
</feature>
<feature type="compositionally biased region" description="Basic residues" evidence="1">
    <location>
        <begin position="1"/>
        <end position="25"/>
    </location>
</feature>
<organism evidence="2">
    <name type="scientific">viral metagenome</name>
    <dbReference type="NCBI Taxonomy" id="1070528"/>
    <lineage>
        <taxon>unclassified sequences</taxon>
        <taxon>metagenomes</taxon>
        <taxon>organismal metagenomes</taxon>
    </lineage>
</organism>
<name>A0A6C0LLY6_9ZZZZ</name>
<feature type="region of interest" description="Disordered" evidence="1">
    <location>
        <begin position="1"/>
        <end position="39"/>
    </location>
</feature>
<proteinExistence type="predicted"/>
<accession>A0A6C0LLY6</accession>
<sequence>MARRNNKTRKNIRKNKRTRKNRRGGQRANASTCPPGQTGVNFKNWGGACGPYNSTYKLMSGTTN</sequence>
<protein>
    <submittedName>
        <fullName evidence="2">Uncharacterized protein</fullName>
    </submittedName>
</protein>
<evidence type="ECO:0000256" key="1">
    <source>
        <dbReference type="SAM" id="MobiDB-lite"/>
    </source>
</evidence>